<protein>
    <submittedName>
        <fullName evidence="3">Uncharacterized protein</fullName>
    </submittedName>
</protein>
<feature type="compositionally biased region" description="Basic and acidic residues" evidence="1">
    <location>
        <begin position="163"/>
        <end position="173"/>
    </location>
</feature>
<feature type="region of interest" description="Disordered" evidence="1">
    <location>
        <begin position="154"/>
        <end position="173"/>
    </location>
</feature>
<evidence type="ECO:0000256" key="1">
    <source>
        <dbReference type="SAM" id="MobiDB-lite"/>
    </source>
</evidence>
<feature type="transmembrane region" description="Helical" evidence="2">
    <location>
        <begin position="59"/>
        <end position="79"/>
    </location>
</feature>
<dbReference type="Proteomes" id="UP000501179">
    <property type="component" value="Chromosome"/>
</dbReference>
<evidence type="ECO:0000313" key="3">
    <source>
        <dbReference type="EMBL" id="QIQ02155.1"/>
    </source>
</evidence>
<keyword evidence="2" id="KW-0472">Membrane</keyword>
<feature type="transmembrane region" description="Helical" evidence="2">
    <location>
        <begin position="29"/>
        <end position="47"/>
    </location>
</feature>
<reference evidence="3 4" key="1">
    <citation type="submission" date="2020-03" db="EMBL/GenBank/DDBJ databases">
        <title>A novel species.</title>
        <authorList>
            <person name="Gao J."/>
        </authorList>
    </citation>
    <scope>NUCLEOTIDE SEQUENCE [LARGE SCALE GENOMIC DNA]</scope>
    <source>
        <strain evidence="3 4">QMT-12</strain>
    </source>
</reference>
<organism evidence="3 4">
    <name type="scientific">Streptomyces liangshanensis</name>
    <dbReference type="NCBI Taxonomy" id="2717324"/>
    <lineage>
        <taxon>Bacteria</taxon>
        <taxon>Bacillati</taxon>
        <taxon>Actinomycetota</taxon>
        <taxon>Actinomycetes</taxon>
        <taxon>Kitasatosporales</taxon>
        <taxon>Streptomycetaceae</taxon>
        <taxon>Streptomyces</taxon>
    </lineage>
</organism>
<evidence type="ECO:0000256" key="2">
    <source>
        <dbReference type="SAM" id="Phobius"/>
    </source>
</evidence>
<dbReference type="AlphaFoldDB" id="A0A6G9GVA4"/>
<keyword evidence="4" id="KW-1185">Reference proteome</keyword>
<feature type="transmembrane region" description="Helical" evidence="2">
    <location>
        <begin position="124"/>
        <end position="141"/>
    </location>
</feature>
<proteinExistence type="predicted"/>
<name>A0A6G9GVA4_9ACTN</name>
<accession>A0A6G9GVA4</accession>
<keyword evidence="2" id="KW-1133">Transmembrane helix</keyword>
<keyword evidence="2" id="KW-0812">Transmembrane</keyword>
<sequence>MIGLLFVAISVTPKAVTGRSEHHKERLKAATAMSAFLDALVVSMVALMPGDNLGTGSSIMAIAGLLSTAALGVIGLRAGVLREPVRPLFRWALLIGAFLGLYAVQLVSALQINGTASDATHVKTHSILVIIMFVMGISRAWELVGGSSPRLIGTITHPAPPEPARDDPAPDTT</sequence>
<dbReference type="EMBL" id="CP050177">
    <property type="protein sequence ID" value="QIQ02155.1"/>
    <property type="molecule type" value="Genomic_DNA"/>
</dbReference>
<dbReference type="RefSeq" id="WP_167025604.1">
    <property type="nucleotide sequence ID" value="NZ_CP050177.1"/>
</dbReference>
<evidence type="ECO:0000313" key="4">
    <source>
        <dbReference type="Proteomes" id="UP000501179"/>
    </source>
</evidence>
<dbReference type="KEGG" id="slia:HA039_07455"/>
<feature type="transmembrane region" description="Helical" evidence="2">
    <location>
        <begin position="91"/>
        <end position="112"/>
    </location>
</feature>
<gene>
    <name evidence="3" type="ORF">HA039_07455</name>
</gene>